<dbReference type="EC" id="2.5.1.60" evidence="2 9"/>
<dbReference type="SUPFAM" id="SSF48439">
    <property type="entry name" value="Protein prenylyltransferase"/>
    <property type="match status" value="1"/>
</dbReference>
<dbReference type="AlphaFoldDB" id="A0A914DJ68"/>
<evidence type="ECO:0000313" key="10">
    <source>
        <dbReference type="Proteomes" id="UP000887540"/>
    </source>
</evidence>
<proteinExistence type="inferred from homology"/>
<dbReference type="FunFam" id="1.25.40.120:FF:000035">
    <property type="entry name" value="Geranylgeranyl transferase type-2 subunit alpha"/>
    <property type="match status" value="1"/>
</dbReference>
<dbReference type="PANTHER" id="PTHR11129:SF2">
    <property type="entry name" value="GERANYLGERANYL TRANSFERASE TYPE-2 SUBUNIT ALPHA"/>
    <property type="match status" value="1"/>
</dbReference>
<evidence type="ECO:0000256" key="6">
    <source>
        <dbReference type="ARBA" id="ARBA00022737"/>
    </source>
</evidence>
<evidence type="ECO:0000256" key="3">
    <source>
        <dbReference type="ARBA" id="ARBA00014772"/>
    </source>
</evidence>
<sequence>MHNVKKTPASEAINAAYEAKRKAKLQQFLETRDLIFQKRSRGELDEEILRLTSEVLEKNPDIYTFWNIRRNALISMIQRTGDETDEDYEKRHNELMKNELELTRKAIMANPKSYSSWFQRYWVLEREISPDLKQELELCKTALAVDCRNFHCWDHRRLVVKLAGISAEDELEFLNALIQSNPSNYSAWHYRGMLLMKTQPDLSGHGMEISEDCLSSEFEKILPICSYNAEDQTLWTYCRWLSESACPKGRCKSPVAKEALKGLVRFCEELLNIDCDIPWIYVTLLRTIMLLNGEKTRGYELLQKIKALDFQREQMYDELFRC</sequence>
<accession>A0A914DJ68</accession>
<dbReference type="Pfam" id="PF01239">
    <property type="entry name" value="PPTA"/>
    <property type="match status" value="3"/>
</dbReference>
<dbReference type="Proteomes" id="UP000887540">
    <property type="component" value="Unplaced"/>
</dbReference>
<dbReference type="PANTHER" id="PTHR11129">
    <property type="entry name" value="PROTEIN FARNESYLTRANSFERASE ALPHA SUBUNIT/RAB GERANYLGERANYL TRANSFERASE ALPHA SUBUNIT"/>
    <property type="match status" value="1"/>
</dbReference>
<evidence type="ECO:0000256" key="2">
    <source>
        <dbReference type="ARBA" id="ARBA00012656"/>
    </source>
</evidence>
<dbReference type="GO" id="GO:0005968">
    <property type="term" value="C:Rab-protein geranylgeranyltransferase complex"/>
    <property type="evidence" value="ECO:0007669"/>
    <property type="project" value="TreeGrafter"/>
</dbReference>
<dbReference type="GO" id="GO:0097354">
    <property type="term" value="P:prenylation"/>
    <property type="evidence" value="ECO:0007669"/>
    <property type="project" value="UniProtKB-UniRule"/>
</dbReference>
<dbReference type="GO" id="GO:0004663">
    <property type="term" value="F:Rab geranylgeranyltransferase activity"/>
    <property type="evidence" value="ECO:0007669"/>
    <property type="project" value="UniProtKB-UniRule"/>
</dbReference>
<dbReference type="InterPro" id="IPR002088">
    <property type="entry name" value="Prenyl_trans_a"/>
</dbReference>
<evidence type="ECO:0000256" key="7">
    <source>
        <dbReference type="ARBA" id="ARBA00031267"/>
    </source>
</evidence>
<evidence type="ECO:0000256" key="9">
    <source>
        <dbReference type="RuleBase" id="RU367120"/>
    </source>
</evidence>
<evidence type="ECO:0000256" key="1">
    <source>
        <dbReference type="ARBA" id="ARBA00006734"/>
    </source>
</evidence>
<name>A0A914DJ68_9BILA</name>
<dbReference type="Gene3D" id="1.25.40.120">
    <property type="entry name" value="Protein prenylyltransferase"/>
    <property type="match status" value="1"/>
</dbReference>
<protein>
    <recommendedName>
        <fullName evidence="3 9">Geranylgeranyl transferase type-2 subunit alpha</fullName>
        <ecNumber evidence="2 9">2.5.1.60</ecNumber>
    </recommendedName>
    <alternativeName>
        <fullName evidence="7 9">Geranylgeranyl transferase type II subunit alpha</fullName>
    </alternativeName>
</protein>
<comment type="similarity">
    <text evidence="1 9">Belongs to the protein prenyltransferase subunit alpha family.</text>
</comment>
<organism evidence="10 11">
    <name type="scientific">Acrobeloides nanus</name>
    <dbReference type="NCBI Taxonomy" id="290746"/>
    <lineage>
        <taxon>Eukaryota</taxon>
        <taxon>Metazoa</taxon>
        <taxon>Ecdysozoa</taxon>
        <taxon>Nematoda</taxon>
        <taxon>Chromadorea</taxon>
        <taxon>Rhabditida</taxon>
        <taxon>Tylenchina</taxon>
        <taxon>Cephalobomorpha</taxon>
        <taxon>Cephaloboidea</taxon>
        <taxon>Cephalobidae</taxon>
        <taxon>Acrobeloides</taxon>
    </lineage>
</organism>
<reference evidence="11" key="1">
    <citation type="submission" date="2022-11" db="UniProtKB">
        <authorList>
            <consortium name="WormBaseParasite"/>
        </authorList>
    </citation>
    <scope>IDENTIFICATION</scope>
</reference>
<keyword evidence="6" id="KW-0677">Repeat</keyword>
<comment type="function">
    <text evidence="9">Catalyzes the transfer of a geranyl-geranyl moiety from geranyl-geranyl pyrophosphate to cysteines occuring in specific C-terminal amino acid sequences.</text>
</comment>
<dbReference type="WBParaSite" id="ACRNAN_scaffold2769.g9474.t1">
    <property type="protein sequence ID" value="ACRNAN_scaffold2769.g9474.t1"/>
    <property type="gene ID" value="ACRNAN_scaffold2769.g9474"/>
</dbReference>
<evidence type="ECO:0000313" key="11">
    <source>
        <dbReference type="WBParaSite" id="ACRNAN_scaffold2769.g9474.t1"/>
    </source>
</evidence>
<evidence type="ECO:0000256" key="5">
    <source>
        <dbReference type="ARBA" id="ARBA00022679"/>
    </source>
</evidence>
<evidence type="ECO:0000256" key="4">
    <source>
        <dbReference type="ARBA" id="ARBA00022602"/>
    </source>
</evidence>
<dbReference type="PROSITE" id="PS51147">
    <property type="entry name" value="PFTA"/>
    <property type="match status" value="4"/>
</dbReference>
<keyword evidence="10" id="KW-1185">Reference proteome</keyword>
<keyword evidence="5 9" id="KW-0808">Transferase</keyword>
<evidence type="ECO:0000256" key="8">
    <source>
        <dbReference type="ARBA" id="ARBA00047658"/>
    </source>
</evidence>
<comment type="catalytic activity">
    <reaction evidence="8 9">
        <text>geranylgeranyl diphosphate + L-cysteinyl-[protein] = S-geranylgeranyl-L-cysteinyl-[protein] + diphosphate</text>
        <dbReference type="Rhea" id="RHEA:21240"/>
        <dbReference type="Rhea" id="RHEA-COMP:10131"/>
        <dbReference type="Rhea" id="RHEA-COMP:11537"/>
        <dbReference type="ChEBI" id="CHEBI:29950"/>
        <dbReference type="ChEBI" id="CHEBI:33019"/>
        <dbReference type="ChEBI" id="CHEBI:57533"/>
        <dbReference type="ChEBI" id="CHEBI:86021"/>
        <dbReference type="EC" id="2.5.1.60"/>
    </reaction>
</comment>
<keyword evidence="4 9" id="KW-0637">Prenyltransferase</keyword>